<dbReference type="EMBL" id="PQFF01000011">
    <property type="protein sequence ID" value="RHZ89502.1"/>
    <property type="molecule type" value="Genomic_DNA"/>
</dbReference>
<dbReference type="Proteomes" id="UP000266861">
    <property type="component" value="Unassembled WGS sequence"/>
</dbReference>
<dbReference type="AlphaFoldDB" id="A0A397JQ65"/>
<keyword evidence="1" id="KW-0812">Transmembrane</keyword>
<evidence type="ECO:0000313" key="2">
    <source>
        <dbReference type="EMBL" id="RHZ89502.1"/>
    </source>
</evidence>
<evidence type="ECO:0000313" key="3">
    <source>
        <dbReference type="Proteomes" id="UP000266861"/>
    </source>
</evidence>
<organism evidence="2 3">
    <name type="scientific">Diversispora epigaea</name>
    <dbReference type="NCBI Taxonomy" id="1348612"/>
    <lineage>
        <taxon>Eukaryota</taxon>
        <taxon>Fungi</taxon>
        <taxon>Fungi incertae sedis</taxon>
        <taxon>Mucoromycota</taxon>
        <taxon>Glomeromycotina</taxon>
        <taxon>Glomeromycetes</taxon>
        <taxon>Diversisporales</taxon>
        <taxon>Diversisporaceae</taxon>
        <taxon>Diversispora</taxon>
    </lineage>
</organism>
<sequence>MLQMFQVNRNNNIINSIVTSDNINTTTTTKRKRGRKTKTIIGSPITIIAMRNVIFTIVQIVDLKNSCLENRFSTRSFTLEYLRFVIKSKKLSNTNCIGSDD</sequence>
<keyword evidence="1" id="KW-1133">Transmembrane helix</keyword>
<reference evidence="2 3" key="1">
    <citation type="submission" date="2018-08" db="EMBL/GenBank/DDBJ databases">
        <title>Genome and evolution of the arbuscular mycorrhizal fungus Diversispora epigaea (formerly Glomus versiforme) and its bacterial endosymbionts.</title>
        <authorList>
            <person name="Sun X."/>
            <person name="Fei Z."/>
            <person name="Harrison M."/>
        </authorList>
    </citation>
    <scope>NUCLEOTIDE SEQUENCE [LARGE SCALE GENOMIC DNA]</scope>
    <source>
        <strain evidence="2 3">IT104</strain>
    </source>
</reference>
<comment type="caution">
    <text evidence="2">The sequence shown here is derived from an EMBL/GenBank/DDBJ whole genome shotgun (WGS) entry which is preliminary data.</text>
</comment>
<name>A0A397JQ65_9GLOM</name>
<accession>A0A397JQ65</accession>
<proteinExistence type="predicted"/>
<keyword evidence="3" id="KW-1185">Reference proteome</keyword>
<keyword evidence="1" id="KW-0472">Membrane</keyword>
<gene>
    <name evidence="2" type="ORF">Glove_13g134</name>
</gene>
<evidence type="ECO:0000256" key="1">
    <source>
        <dbReference type="SAM" id="Phobius"/>
    </source>
</evidence>
<feature type="transmembrane region" description="Helical" evidence="1">
    <location>
        <begin position="40"/>
        <end position="61"/>
    </location>
</feature>
<protein>
    <submittedName>
        <fullName evidence="2">Uncharacterized protein</fullName>
    </submittedName>
</protein>